<feature type="active site" description="Nucleophile" evidence="6">
    <location>
        <position position="110"/>
    </location>
</feature>
<evidence type="ECO:0000313" key="9">
    <source>
        <dbReference type="EMBL" id="PIE32158.1"/>
    </source>
</evidence>
<dbReference type="Pfam" id="PF02016">
    <property type="entry name" value="Peptidase_S66"/>
    <property type="match status" value="1"/>
</dbReference>
<dbReference type="AlphaFoldDB" id="A0A2G6K8X4"/>
<evidence type="ECO:0000256" key="6">
    <source>
        <dbReference type="PIRSR" id="PIRSR028757-1"/>
    </source>
</evidence>
<accession>A0A2G6K8X4</accession>
<evidence type="ECO:0000256" key="4">
    <source>
        <dbReference type="ARBA" id="ARBA00022801"/>
    </source>
</evidence>
<evidence type="ECO:0000259" key="8">
    <source>
        <dbReference type="Pfam" id="PF17676"/>
    </source>
</evidence>
<comment type="caution">
    <text evidence="9">The sequence shown here is derived from an EMBL/GenBank/DDBJ whole genome shotgun (WGS) entry which is preliminary data.</text>
</comment>
<evidence type="ECO:0000256" key="5">
    <source>
        <dbReference type="ARBA" id="ARBA00022825"/>
    </source>
</evidence>
<sequence>MRPVKMLRKGDTIGLIAPSGSTHADGQVEQAVKAVEKLGLCVVVAPGCYEKRGFLAGTDETKLRDLHTFFADPSIHGIFCIRGGDGASRLLDRLDTNIVSRNPKVFLGYSDITALHLVFNQKTDFVTFHGPMPATEFIRPDFEDYAQSQLLRAIMAPEPLGDIVQPLDAPSVETLSPGTVEGELVGGNLTLICALLGTPFEIDTRGKILLIEDIDEANYRVDRMLTQLRLAGKLEEAAGIAIGDFVNTEPLDSWKHFPIDEVFQDILLPLKKPILKNLPFGHGRNKATLPLGALARVDGPRSRLIVLEPGVTDS</sequence>
<dbReference type="PIRSF" id="PIRSF028757">
    <property type="entry name" value="LD-carboxypeptidase"/>
    <property type="match status" value="1"/>
</dbReference>
<keyword evidence="5" id="KW-0720">Serine protease</keyword>
<evidence type="ECO:0000256" key="2">
    <source>
        <dbReference type="ARBA" id="ARBA00022645"/>
    </source>
</evidence>
<feature type="domain" description="LD-carboxypeptidase C-terminal" evidence="8">
    <location>
        <begin position="181"/>
        <end position="297"/>
    </location>
</feature>
<keyword evidence="2 9" id="KW-0121">Carboxypeptidase</keyword>
<evidence type="ECO:0000256" key="1">
    <source>
        <dbReference type="ARBA" id="ARBA00010233"/>
    </source>
</evidence>
<dbReference type="InterPro" id="IPR027478">
    <property type="entry name" value="LdcA_N"/>
</dbReference>
<dbReference type="InterPro" id="IPR040449">
    <property type="entry name" value="Peptidase_S66_N"/>
</dbReference>
<keyword evidence="3" id="KW-0645">Protease</keyword>
<dbReference type="InterPro" id="IPR029062">
    <property type="entry name" value="Class_I_gatase-like"/>
</dbReference>
<dbReference type="GO" id="GO:0004180">
    <property type="term" value="F:carboxypeptidase activity"/>
    <property type="evidence" value="ECO:0007669"/>
    <property type="project" value="UniProtKB-KW"/>
</dbReference>
<dbReference type="InterPro" id="IPR027461">
    <property type="entry name" value="Carboxypeptidase_A_C_sf"/>
</dbReference>
<dbReference type="EMBL" id="PDSK01000117">
    <property type="protein sequence ID" value="PIE32158.1"/>
    <property type="molecule type" value="Genomic_DNA"/>
</dbReference>
<dbReference type="PANTHER" id="PTHR30237">
    <property type="entry name" value="MURAMOYLTETRAPEPTIDE CARBOXYPEPTIDASE"/>
    <property type="match status" value="1"/>
</dbReference>
<name>A0A2G6K8X4_9BACT</name>
<dbReference type="PANTHER" id="PTHR30237:SF2">
    <property type="entry name" value="MUREIN TETRAPEPTIDE CARBOXYPEPTIDASE"/>
    <property type="match status" value="1"/>
</dbReference>
<feature type="active site" description="Charge relay system" evidence="6">
    <location>
        <position position="212"/>
    </location>
</feature>
<dbReference type="GO" id="GO:0006508">
    <property type="term" value="P:proteolysis"/>
    <property type="evidence" value="ECO:0007669"/>
    <property type="project" value="UniProtKB-KW"/>
</dbReference>
<dbReference type="Proteomes" id="UP000230821">
    <property type="component" value="Unassembled WGS sequence"/>
</dbReference>
<evidence type="ECO:0000259" key="7">
    <source>
        <dbReference type="Pfam" id="PF02016"/>
    </source>
</evidence>
<dbReference type="Gene3D" id="3.50.30.60">
    <property type="entry name" value="LD-carboxypeptidase A C-terminal domain-like"/>
    <property type="match status" value="1"/>
</dbReference>
<dbReference type="Gene3D" id="3.40.50.10740">
    <property type="entry name" value="Class I glutamine amidotransferase-like"/>
    <property type="match status" value="1"/>
</dbReference>
<gene>
    <name evidence="9" type="ORF">CSA56_16240</name>
</gene>
<dbReference type="InterPro" id="IPR003507">
    <property type="entry name" value="S66_fam"/>
</dbReference>
<feature type="domain" description="LD-carboxypeptidase N-terminal" evidence="7">
    <location>
        <begin position="13"/>
        <end position="130"/>
    </location>
</feature>
<dbReference type="SUPFAM" id="SSF52317">
    <property type="entry name" value="Class I glutamine amidotransferase-like"/>
    <property type="match status" value="1"/>
</dbReference>
<evidence type="ECO:0000256" key="3">
    <source>
        <dbReference type="ARBA" id="ARBA00022670"/>
    </source>
</evidence>
<reference evidence="9 10" key="1">
    <citation type="submission" date="2017-10" db="EMBL/GenBank/DDBJ databases">
        <title>Novel microbial diversity and functional potential in the marine mammal oral microbiome.</title>
        <authorList>
            <person name="Dudek N.K."/>
            <person name="Sun C.L."/>
            <person name="Burstein D."/>
            <person name="Kantor R.S."/>
            <person name="Aliaga Goltsman D.S."/>
            <person name="Bik E.M."/>
            <person name="Thomas B.C."/>
            <person name="Banfield J.F."/>
            <person name="Relman D.A."/>
        </authorList>
    </citation>
    <scope>NUCLEOTIDE SEQUENCE [LARGE SCALE GENOMIC DNA]</scope>
    <source>
        <strain evidence="9">DOLJORAL78_47_16</strain>
    </source>
</reference>
<dbReference type="InterPro" id="IPR040921">
    <property type="entry name" value="Peptidase_S66C"/>
</dbReference>
<dbReference type="GO" id="GO:0008236">
    <property type="term" value="F:serine-type peptidase activity"/>
    <property type="evidence" value="ECO:0007669"/>
    <property type="project" value="UniProtKB-KW"/>
</dbReference>
<proteinExistence type="inferred from homology"/>
<comment type="similarity">
    <text evidence="1">Belongs to the peptidase S66 family.</text>
</comment>
<organism evidence="9 10">
    <name type="scientific">candidate division KSB3 bacterium</name>
    <dbReference type="NCBI Taxonomy" id="2044937"/>
    <lineage>
        <taxon>Bacteria</taxon>
        <taxon>candidate division KSB3</taxon>
    </lineage>
</organism>
<dbReference type="Pfam" id="PF17676">
    <property type="entry name" value="Peptidase_S66C"/>
    <property type="match status" value="1"/>
</dbReference>
<dbReference type="CDD" id="cd07025">
    <property type="entry name" value="Peptidase_S66"/>
    <property type="match status" value="1"/>
</dbReference>
<evidence type="ECO:0000313" key="10">
    <source>
        <dbReference type="Proteomes" id="UP000230821"/>
    </source>
</evidence>
<protein>
    <submittedName>
        <fullName evidence="9">LD-carboxypeptidase</fullName>
    </submittedName>
</protein>
<feature type="active site" description="Charge relay system" evidence="6">
    <location>
        <position position="282"/>
    </location>
</feature>
<dbReference type="SUPFAM" id="SSF141986">
    <property type="entry name" value="LD-carboxypeptidase A C-terminal domain-like"/>
    <property type="match status" value="1"/>
</dbReference>
<keyword evidence="4" id="KW-0378">Hydrolase</keyword>